<keyword evidence="1" id="KW-0479">Metal-binding</keyword>
<dbReference type="AlphaFoldDB" id="X1V7P6"/>
<evidence type="ECO:0000256" key="3">
    <source>
        <dbReference type="ARBA" id="ARBA00023014"/>
    </source>
</evidence>
<feature type="non-terminal residue" evidence="5">
    <location>
        <position position="1"/>
    </location>
</feature>
<gene>
    <name evidence="5" type="ORF">S12H4_35770</name>
</gene>
<dbReference type="PANTHER" id="PTHR43578">
    <property type="entry name" value="NADH-QUINONE OXIDOREDUCTASE SUBUNIT F"/>
    <property type="match status" value="1"/>
</dbReference>
<dbReference type="SUPFAM" id="SSF140490">
    <property type="entry name" value="Nqo1C-terminal domain-like"/>
    <property type="match status" value="1"/>
</dbReference>
<evidence type="ECO:0000259" key="4">
    <source>
        <dbReference type="SMART" id="SM00928"/>
    </source>
</evidence>
<dbReference type="Pfam" id="PF10589">
    <property type="entry name" value="NADH_4Fe-4S"/>
    <property type="match status" value="1"/>
</dbReference>
<evidence type="ECO:0000313" key="5">
    <source>
        <dbReference type="EMBL" id="GAJ01065.1"/>
    </source>
</evidence>
<dbReference type="GO" id="GO:0010181">
    <property type="term" value="F:FMN binding"/>
    <property type="evidence" value="ECO:0007669"/>
    <property type="project" value="InterPro"/>
</dbReference>
<dbReference type="Gene3D" id="3.10.20.600">
    <property type="match status" value="1"/>
</dbReference>
<evidence type="ECO:0000256" key="2">
    <source>
        <dbReference type="ARBA" id="ARBA00023004"/>
    </source>
</evidence>
<proteinExistence type="predicted"/>
<reference evidence="5" key="1">
    <citation type="journal article" date="2014" name="Front. Microbiol.">
        <title>High frequency of phylogenetically diverse reductive dehalogenase-homologous genes in deep subseafloor sedimentary metagenomes.</title>
        <authorList>
            <person name="Kawai M."/>
            <person name="Futagami T."/>
            <person name="Toyoda A."/>
            <person name="Takaki Y."/>
            <person name="Nishi S."/>
            <person name="Hori S."/>
            <person name="Arai W."/>
            <person name="Tsubouchi T."/>
            <person name="Morono Y."/>
            <person name="Uchiyama I."/>
            <person name="Ito T."/>
            <person name="Fujiyama A."/>
            <person name="Inagaki F."/>
            <person name="Takami H."/>
        </authorList>
    </citation>
    <scope>NUCLEOTIDE SEQUENCE</scope>
    <source>
        <strain evidence="5">Expedition CK06-06</strain>
    </source>
</reference>
<dbReference type="FunFam" id="1.20.1440.230:FF:000001">
    <property type="entry name" value="Mitochondrial NADH dehydrogenase flavoprotein 1"/>
    <property type="match status" value="1"/>
</dbReference>
<accession>X1V7P6</accession>
<dbReference type="EMBL" id="BARW01021272">
    <property type="protein sequence ID" value="GAJ01065.1"/>
    <property type="molecule type" value="Genomic_DNA"/>
</dbReference>
<sequence length="188" mass="20765">YFHQIGTERSKGTKVFSVSGDIAKPGVYELVLGSSLRELVMDLALARKVRVVQVGGATGRIIPYDMIDTPLSFETILGAGAITVFDESRDIIDVVYRTLEFLAEESCGKCSPCREGTEVMVEILERLSQGEGMKKDIRLLEELSNAMMLSSLCGLGQAAPIPVMDSLQYFRHEYESRIKHKQGGVVRC</sequence>
<dbReference type="GO" id="GO:0051539">
    <property type="term" value="F:4 iron, 4 sulfur cluster binding"/>
    <property type="evidence" value="ECO:0007669"/>
    <property type="project" value="InterPro"/>
</dbReference>
<feature type="domain" description="NADH-ubiquinone oxidoreductase 51kDa subunit iron-sulphur binding" evidence="4">
    <location>
        <begin position="92"/>
        <end position="137"/>
    </location>
</feature>
<dbReference type="PANTHER" id="PTHR43578:SF3">
    <property type="entry name" value="NADH-QUINONE OXIDOREDUCTASE SUBUNIT F"/>
    <property type="match status" value="1"/>
</dbReference>
<dbReference type="SMART" id="SM00928">
    <property type="entry name" value="NADH_4Fe-4S"/>
    <property type="match status" value="1"/>
</dbReference>
<evidence type="ECO:0000256" key="1">
    <source>
        <dbReference type="ARBA" id="ARBA00022723"/>
    </source>
</evidence>
<dbReference type="SUPFAM" id="SSF142984">
    <property type="entry name" value="Nqo1 middle domain-like"/>
    <property type="match status" value="1"/>
</dbReference>
<keyword evidence="3" id="KW-0411">Iron-sulfur</keyword>
<dbReference type="GO" id="GO:0046872">
    <property type="term" value="F:metal ion binding"/>
    <property type="evidence" value="ECO:0007669"/>
    <property type="project" value="UniProtKB-KW"/>
</dbReference>
<name>X1V7P6_9ZZZZ</name>
<protein>
    <recommendedName>
        <fullName evidence="4">NADH-ubiquinone oxidoreductase 51kDa subunit iron-sulphur binding domain-containing protein</fullName>
    </recommendedName>
</protein>
<dbReference type="GO" id="GO:0008137">
    <property type="term" value="F:NADH dehydrogenase (ubiquinone) activity"/>
    <property type="evidence" value="ECO:0007669"/>
    <property type="project" value="InterPro"/>
</dbReference>
<dbReference type="InterPro" id="IPR001949">
    <property type="entry name" value="NADH-UbQ_OxRdtase_51kDa_CS"/>
</dbReference>
<dbReference type="Gene3D" id="1.20.1440.230">
    <property type="entry name" value="NADH-ubiquinone oxidoreductase 51kDa subunit, iron-sulphur binding domain"/>
    <property type="match status" value="1"/>
</dbReference>
<dbReference type="InterPro" id="IPR037207">
    <property type="entry name" value="Nuop51_4Fe4S-bd_sf"/>
</dbReference>
<organism evidence="5">
    <name type="scientific">marine sediment metagenome</name>
    <dbReference type="NCBI Taxonomy" id="412755"/>
    <lineage>
        <taxon>unclassified sequences</taxon>
        <taxon>metagenomes</taxon>
        <taxon>ecological metagenomes</taxon>
    </lineage>
</organism>
<comment type="caution">
    <text evidence="5">The sequence shown here is derived from an EMBL/GenBank/DDBJ whole genome shotgun (WGS) entry which is preliminary data.</text>
</comment>
<dbReference type="InterPro" id="IPR019575">
    <property type="entry name" value="Nuop51_4Fe4S-bd"/>
</dbReference>
<dbReference type="PROSITE" id="PS00645">
    <property type="entry name" value="COMPLEX1_51K_2"/>
    <property type="match status" value="1"/>
</dbReference>
<keyword evidence="2" id="KW-0408">Iron</keyword>